<dbReference type="Proteomes" id="UP000008024">
    <property type="component" value="Segment"/>
</dbReference>
<name>H6WYN4_9CAUD</name>
<accession>H6WYN4</accession>
<dbReference type="EMBL" id="JQ340774">
    <property type="protein sequence ID" value="AFB84089.1"/>
    <property type="molecule type" value="Genomic_DNA"/>
</dbReference>
<organism evidence="1 2">
    <name type="scientific">Hafnia phage Enc34</name>
    <dbReference type="NCBI Taxonomy" id="1150990"/>
    <lineage>
        <taxon>Viruses</taxon>
        <taxon>Duplodnaviria</taxon>
        <taxon>Heunggongvirae</taxon>
        <taxon>Uroviricota</taxon>
        <taxon>Caudoviricetes</taxon>
        <taxon>Casjensviridae</taxon>
        <taxon>Enchivirus</taxon>
        <taxon>Enchivirus Enc34</taxon>
    </lineage>
</organism>
<dbReference type="RefSeq" id="YP_007007077.1">
    <property type="nucleotide sequence ID" value="NC_019524.2"/>
</dbReference>
<reference evidence="1 2" key="1">
    <citation type="journal article" date="2012" name="J. Virol.">
        <title>Complete Genome Sequence of the Enterobacter cancerogenus Bacteriophage Enc34.</title>
        <authorList>
            <person name="Kazaks A."/>
            <person name="Dislers A."/>
            <person name="Lipowsky G."/>
            <person name="Nikolajeva V."/>
            <person name="Tars K."/>
        </authorList>
    </citation>
    <scope>NUCLEOTIDE SEQUENCE [LARGE SCALE GENOMIC DNA]</scope>
</reference>
<evidence type="ECO:0000313" key="1">
    <source>
        <dbReference type="EMBL" id="AFB84089.1"/>
    </source>
</evidence>
<dbReference type="KEGG" id="vg:14014070"/>
<evidence type="ECO:0000313" key="2">
    <source>
        <dbReference type="Proteomes" id="UP000008024"/>
    </source>
</evidence>
<protein>
    <submittedName>
        <fullName evidence="1">Uncharacterized protein</fullName>
    </submittedName>
</protein>
<dbReference type="GeneID" id="14014070"/>
<keyword evidence="2" id="KW-1185">Reference proteome</keyword>
<proteinExistence type="predicted"/>
<sequence length="89" mass="10264">MKIKKVIKYQYGGVLYDSEKKAMAANENDINTFINRMISKINSTAKNANQYMPARAEIEITQYILDRRDMLAGMLTLDLDYPNDGEDHE</sequence>